<keyword evidence="1" id="KW-0472">Membrane</keyword>
<sequence length="50" mass="5710">MIFILFILCARSVYIITFYIVHLICSVLKGPFLFGLLISLCPTNLLDLFT</sequence>
<dbReference type="AlphaFoldDB" id="A0A2P2Q387"/>
<protein>
    <submittedName>
        <fullName evidence="2">Uncharacterized protein</fullName>
    </submittedName>
</protein>
<evidence type="ECO:0000313" key="2">
    <source>
        <dbReference type="EMBL" id="MBX61404.1"/>
    </source>
</evidence>
<feature type="transmembrane region" description="Helical" evidence="1">
    <location>
        <begin position="12"/>
        <end position="40"/>
    </location>
</feature>
<name>A0A2P2Q387_RHIMU</name>
<reference evidence="2" key="1">
    <citation type="submission" date="2018-02" db="EMBL/GenBank/DDBJ databases">
        <title>Rhizophora mucronata_Transcriptome.</title>
        <authorList>
            <person name="Meera S.P."/>
            <person name="Sreeshan A."/>
            <person name="Augustine A."/>
        </authorList>
    </citation>
    <scope>NUCLEOTIDE SEQUENCE</scope>
    <source>
        <tissue evidence="2">Leaf</tissue>
    </source>
</reference>
<dbReference type="EMBL" id="GGEC01080920">
    <property type="protein sequence ID" value="MBX61404.1"/>
    <property type="molecule type" value="Transcribed_RNA"/>
</dbReference>
<keyword evidence="1" id="KW-0812">Transmembrane</keyword>
<proteinExistence type="predicted"/>
<accession>A0A2P2Q387</accession>
<organism evidence="2">
    <name type="scientific">Rhizophora mucronata</name>
    <name type="common">Asiatic mangrove</name>
    <dbReference type="NCBI Taxonomy" id="61149"/>
    <lineage>
        <taxon>Eukaryota</taxon>
        <taxon>Viridiplantae</taxon>
        <taxon>Streptophyta</taxon>
        <taxon>Embryophyta</taxon>
        <taxon>Tracheophyta</taxon>
        <taxon>Spermatophyta</taxon>
        <taxon>Magnoliopsida</taxon>
        <taxon>eudicotyledons</taxon>
        <taxon>Gunneridae</taxon>
        <taxon>Pentapetalae</taxon>
        <taxon>rosids</taxon>
        <taxon>fabids</taxon>
        <taxon>Malpighiales</taxon>
        <taxon>Rhizophoraceae</taxon>
        <taxon>Rhizophora</taxon>
    </lineage>
</organism>
<keyword evidence="1" id="KW-1133">Transmembrane helix</keyword>
<evidence type="ECO:0000256" key="1">
    <source>
        <dbReference type="SAM" id="Phobius"/>
    </source>
</evidence>